<accession>W6UEN6</accession>
<feature type="signal peptide" evidence="1">
    <location>
        <begin position="1"/>
        <end position="18"/>
    </location>
</feature>
<dbReference type="GeneID" id="36344298"/>
<name>W6UEN6_ECHGR</name>
<dbReference type="CTD" id="36344298"/>
<dbReference type="RefSeq" id="XP_024347753.1">
    <property type="nucleotide sequence ID" value="XM_024497832.1"/>
</dbReference>
<sequence length="66" mass="7286">MALIGGFLLPALVTPLRTRTLPHETVLDIWDRQSPRLLAQGLRSVGQPSQLINSRAFHHLMESASA</sequence>
<organism evidence="2 3">
    <name type="scientific">Echinococcus granulosus</name>
    <name type="common">Hydatid tapeworm</name>
    <dbReference type="NCBI Taxonomy" id="6210"/>
    <lineage>
        <taxon>Eukaryota</taxon>
        <taxon>Metazoa</taxon>
        <taxon>Spiralia</taxon>
        <taxon>Lophotrochozoa</taxon>
        <taxon>Platyhelminthes</taxon>
        <taxon>Cestoda</taxon>
        <taxon>Eucestoda</taxon>
        <taxon>Cyclophyllidea</taxon>
        <taxon>Taeniidae</taxon>
        <taxon>Echinococcus</taxon>
        <taxon>Echinococcus granulosus group</taxon>
    </lineage>
</organism>
<evidence type="ECO:0000313" key="2">
    <source>
        <dbReference type="EMBL" id="EUB56557.1"/>
    </source>
</evidence>
<dbReference type="AlphaFoldDB" id="W6UEN6"/>
<dbReference type="Proteomes" id="UP000019149">
    <property type="component" value="Unassembled WGS sequence"/>
</dbReference>
<reference evidence="2 3" key="1">
    <citation type="journal article" date="2013" name="Nat. Genet.">
        <title>The genome of the hydatid tapeworm Echinococcus granulosus.</title>
        <authorList>
            <person name="Zheng H."/>
            <person name="Zhang W."/>
            <person name="Zhang L."/>
            <person name="Zhang Z."/>
            <person name="Li J."/>
            <person name="Lu G."/>
            <person name="Zhu Y."/>
            <person name="Wang Y."/>
            <person name="Huang Y."/>
            <person name="Liu J."/>
            <person name="Kang H."/>
            <person name="Chen J."/>
            <person name="Wang L."/>
            <person name="Chen A."/>
            <person name="Yu S."/>
            <person name="Gao Z."/>
            <person name="Jin L."/>
            <person name="Gu W."/>
            <person name="Wang Z."/>
            <person name="Zhao L."/>
            <person name="Shi B."/>
            <person name="Wen H."/>
            <person name="Lin R."/>
            <person name="Jones M.K."/>
            <person name="Brejova B."/>
            <person name="Vinar T."/>
            <person name="Zhao G."/>
            <person name="McManus D.P."/>
            <person name="Chen Z."/>
            <person name="Zhou Y."/>
            <person name="Wang S."/>
        </authorList>
    </citation>
    <scope>NUCLEOTIDE SEQUENCE [LARGE SCALE GENOMIC DNA]</scope>
</reference>
<protein>
    <submittedName>
        <fullName evidence="2">Uncharacterized protein</fullName>
    </submittedName>
</protein>
<proteinExistence type="predicted"/>
<keyword evidence="3" id="KW-1185">Reference proteome</keyword>
<dbReference type="KEGG" id="egl:EGR_08583"/>
<gene>
    <name evidence="2" type="ORF">EGR_08583</name>
</gene>
<evidence type="ECO:0000313" key="3">
    <source>
        <dbReference type="Proteomes" id="UP000019149"/>
    </source>
</evidence>
<evidence type="ECO:0000256" key="1">
    <source>
        <dbReference type="SAM" id="SignalP"/>
    </source>
</evidence>
<comment type="caution">
    <text evidence="2">The sequence shown here is derived from an EMBL/GenBank/DDBJ whole genome shotgun (WGS) entry which is preliminary data.</text>
</comment>
<dbReference type="EMBL" id="APAU02000111">
    <property type="protein sequence ID" value="EUB56557.1"/>
    <property type="molecule type" value="Genomic_DNA"/>
</dbReference>
<feature type="chain" id="PRO_5004884704" evidence="1">
    <location>
        <begin position="19"/>
        <end position="66"/>
    </location>
</feature>
<keyword evidence="1" id="KW-0732">Signal</keyword>